<protein>
    <submittedName>
        <fullName evidence="1">Uncharacterized protein</fullName>
    </submittedName>
</protein>
<proteinExistence type="predicted"/>
<name>A0A1D3UPT5_TANFO</name>
<dbReference type="EMBL" id="FMMM01000070">
    <property type="protein sequence ID" value="SCQ23377.1"/>
    <property type="molecule type" value="Genomic_DNA"/>
</dbReference>
<gene>
    <name evidence="1" type="ORF">TFUB20_02026</name>
</gene>
<reference evidence="1 2" key="1">
    <citation type="submission" date="2016-09" db="EMBL/GenBank/DDBJ databases">
        <authorList>
            <person name="Capua I."/>
            <person name="De Benedictis P."/>
            <person name="Joannis T."/>
            <person name="Lombin L.H."/>
            <person name="Cattoli G."/>
        </authorList>
    </citation>
    <scope>NUCLEOTIDE SEQUENCE [LARGE SCALE GENOMIC DNA]</scope>
    <source>
        <strain evidence="1 2">UB20</strain>
    </source>
</reference>
<evidence type="ECO:0000313" key="2">
    <source>
        <dbReference type="Proteomes" id="UP000182057"/>
    </source>
</evidence>
<dbReference type="Proteomes" id="UP000182057">
    <property type="component" value="Unassembled WGS sequence"/>
</dbReference>
<evidence type="ECO:0000313" key="1">
    <source>
        <dbReference type="EMBL" id="SCQ23377.1"/>
    </source>
</evidence>
<accession>A0A1D3UPT5</accession>
<organism evidence="1 2">
    <name type="scientific">Tannerella forsythia</name>
    <name type="common">Bacteroides forsythus</name>
    <dbReference type="NCBI Taxonomy" id="28112"/>
    <lineage>
        <taxon>Bacteria</taxon>
        <taxon>Pseudomonadati</taxon>
        <taxon>Bacteroidota</taxon>
        <taxon>Bacteroidia</taxon>
        <taxon>Bacteroidales</taxon>
        <taxon>Tannerellaceae</taxon>
        <taxon>Tannerella</taxon>
    </lineage>
</organism>
<sequence length="37" mass="4586">MRKIYLHTKCTNNSYYFIIQRLIWMHLNKVNKHTGGY</sequence>
<dbReference type="AlphaFoldDB" id="A0A1D3UPT5"/>